<dbReference type="EC" id="2.7.13.3" evidence="3"/>
<dbReference type="Pfam" id="PF00512">
    <property type="entry name" value="HisKA"/>
    <property type="match status" value="1"/>
</dbReference>
<protein>
    <recommendedName>
        <fullName evidence="3">histidine kinase</fullName>
        <ecNumber evidence="3">2.7.13.3</ecNumber>
    </recommendedName>
</protein>
<dbReference type="Gene3D" id="1.10.287.130">
    <property type="match status" value="1"/>
</dbReference>
<sequence>MTEHITKQAAQSIAERTKRQLISIAIVLFITCLAFVIIFVIYVVDATTDSYLRLEANSVINQINVNKNIKLPQRKEFSAYRSWQQIPIDIRQLFDKNKLKLMSPVTIERTSELGQRDYVYILYSKVKDYGGIYFTGVEDAKNADQFLTPLFTNAFIHALVLIAVLFSALYFVISWILRRALEPLTALVAWSKKIQDNPKEDIYLDFSISELNQIADQLMTNIKQMNALNERERLFLKHASHELRTPLATIQASLDTINLRIKVSDANHPSLTRALRASNNMINLSDTLLWLARESNKKIPKKQISIRQCCKEIIQFQSYLLKGKPVTTELSQTDHTVDIEDELLRIILSNVIRNAFQHSFAGTVSINLYEDHIIISNLVNTNEESDTQCFGLGLQLVEKIALKINWHFNFAIKNNIATVIINWQTRQ</sequence>
<feature type="transmembrane region" description="Helical" evidence="14">
    <location>
        <begin position="154"/>
        <end position="177"/>
    </location>
</feature>
<dbReference type="InterPro" id="IPR036097">
    <property type="entry name" value="HisK_dim/P_sf"/>
</dbReference>
<dbReference type="InterPro" id="IPR036890">
    <property type="entry name" value="HATPase_C_sf"/>
</dbReference>
<keyword evidence="7 14" id="KW-0812">Transmembrane</keyword>
<evidence type="ECO:0000256" key="7">
    <source>
        <dbReference type="ARBA" id="ARBA00022692"/>
    </source>
</evidence>
<dbReference type="Proteomes" id="UP000615755">
    <property type="component" value="Unassembled WGS sequence"/>
</dbReference>
<keyword evidence="17" id="KW-1185">Reference proteome</keyword>
<dbReference type="Gene3D" id="3.30.565.10">
    <property type="entry name" value="Histidine kinase-like ATPase, C-terminal domain"/>
    <property type="match status" value="1"/>
</dbReference>
<dbReference type="SUPFAM" id="SSF47384">
    <property type="entry name" value="Homodimeric domain of signal transducing histidine kinase"/>
    <property type="match status" value="1"/>
</dbReference>
<dbReference type="CDD" id="cd00082">
    <property type="entry name" value="HisKA"/>
    <property type="match status" value="1"/>
</dbReference>
<keyword evidence="5" id="KW-0597">Phosphoprotein</keyword>
<evidence type="ECO:0000256" key="1">
    <source>
        <dbReference type="ARBA" id="ARBA00000085"/>
    </source>
</evidence>
<name>A0ABR9E9X6_9GAMM</name>
<evidence type="ECO:0000256" key="10">
    <source>
        <dbReference type="ARBA" id="ARBA00022840"/>
    </source>
</evidence>
<feature type="domain" description="Histidine kinase" evidence="15">
    <location>
        <begin position="238"/>
        <end position="401"/>
    </location>
</feature>
<evidence type="ECO:0000256" key="9">
    <source>
        <dbReference type="ARBA" id="ARBA00022777"/>
    </source>
</evidence>
<accession>A0ABR9E9X6</accession>
<evidence type="ECO:0000256" key="11">
    <source>
        <dbReference type="ARBA" id="ARBA00022989"/>
    </source>
</evidence>
<comment type="catalytic activity">
    <reaction evidence="1">
        <text>ATP + protein L-histidine = ADP + protein N-phospho-L-histidine.</text>
        <dbReference type="EC" id="2.7.13.3"/>
    </reaction>
</comment>
<evidence type="ECO:0000259" key="15">
    <source>
        <dbReference type="PROSITE" id="PS50109"/>
    </source>
</evidence>
<dbReference type="SMART" id="SM00388">
    <property type="entry name" value="HisKA"/>
    <property type="match status" value="1"/>
</dbReference>
<evidence type="ECO:0000256" key="5">
    <source>
        <dbReference type="ARBA" id="ARBA00022553"/>
    </source>
</evidence>
<keyword evidence="8" id="KW-0547">Nucleotide-binding</keyword>
<keyword evidence="6" id="KW-0808">Transferase</keyword>
<comment type="subcellular location">
    <subcellularLocation>
        <location evidence="2">Cell membrane</location>
        <topology evidence="2">Multi-pass membrane protein</topology>
    </subcellularLocation>
</comment>
<evidence type="ECO:0000256" key="13">
    <source>
        <dbReference type="ARBA" id="ARBA00023136"/>
    </source>
</evidence>
<keyword evidence="10" id="KW-0067">ATP-binding</keyword>
<dbReference type="SUPFAM" id="SSF55874">
    <property type="entry name" value="ATPase domain of HSP90 chaperone/DNA topoisomerase II/histidine kinase"/>
    <property type="match status" value="1"/>
</dbReference>
<gene>
    <name evidence="16" type="ORF">PAUR_a1221</name>
</gene>
<comment type="caution">
    <text evidence="16">The sequence shown here is derived from an EMBL/GenBank/DDBJ whole genome shotgun (WGS) entry which is preliminary data.</text>
</comment>
<keyword evidence="11 14" id="KW-1133">Transmembrane helix</keyword>
<proteinExistence type="predicted"/>
<dbReference type="PANTHER" id="PTHR45528">
    <property type="entry name" value="SENSOR HISTIDINE KINASE CPXA"/>
    <property type="match status" value="1"/>
</dbReference>
<keyword evidence="12" id="KW-0902">Two-component regulatory system</keyword>
<evidence type="ECO:0000256" key="3">
    <source>
        <dbReference type="ARBA" id="ARBA00012438"/>
    </source>
</evidence>
<dbReference type="InterPro" id="IPR050398">
    <property type="entry name" value="HssS/ArlS-like"/>
</dbReference>
<evidence type="ECO:0000256" key="8">
    <source>
        <dbReference type="ARBA" id="ARBA00022741"/>
    </source>
</evidence>
<dbReference type="RefSeq" id="WP_192507160.1">
    <property type="nucleotide sequence ID" value="NZ_AQGV01000012.1"/>
</dbReference>
<dbReference type="EMBL" id="AQGV01000012">
    <property type="protein sequence ID" value="MBE0367783.1"/>
    <property type="molecule type" value="Genomic_DNA"/>
</dbReference>
<evidence type="ECO:0000313" key="16">
    <source>
        <dbReference type="EMBL" id="MBE0367783.1"/>
    </source>
</evidence>
<dbReference type="PANTHER" id="PTHR45528:SF1">
    <property type="entry name" value="SENSOR HISTIDINE KINASE CPXA"/>
    <property type="match status" value="1"/>
</dbReference>
<dbReference type="InterPro" id="IPR003661">
    <property type="entry name" value="HisK_dim/P_dom"/>
</dbReference>
<dbReference type="InterPro" id="IPR005467">
    <property type="entry name" value="His_kinase_dom"/>
</dbReference>
<feature type="transmembrane region" description="Helical" evidence="14">
    <location>
        <begin position="21"/>
        <end position="44"/>
    </location>
</feature>
<keyword evidence="9" id="KW-0418">Kinase</keyword>
<evidence type="ECO:0000256" key="14">
    <source>
        <dbReference type="SAM" id="Phobius"/>
    </source>
</evidence>
<dbReference type="PROSITE" id="PS50109">
    <property type="entry name" value="HIS_KIN"/>
    <property type="match status" value="1"/>
</dbReference>
<evidence type="ECO:0000256" key="6">
    <source>
        <dbReference type="ARBA" id="ARBA00022679"/>
    </source>
</evidence>
<keyword evidence="4" id="KW-1003">Cell membrane</keyword>
<organism evidence="16 17">
    <name type="scientific">Pseudoalteromonas aurantia 208</name>
    <dbReference type="NCBI Taxonomy" id="1314867"/>
    <lineage>
        <taxon>Bacteria</taxon>
        <taxon>Pseudomonadati</taxon>
        <taxon>Pseudomonadota</taxon>
        <taxon>Gammaproteobacteria</taxon>
        <taxon>Alteromonadales</taxon>
        <taxon>Pseudoalteromonadaceae</taxon>
        <taxon>Pseudoalteromonas</taxon>
    </lineage>
</organism>
<evidence type="ECO:0000256" key="2">
    <source>
        <dbReference type="ARBA" id="ARBA00004651"/>
    </source>
</evidence>
<reference evidence="16 17" key="1">
    <citation type="submission" date="2015-03" db="EMBL/GenBank/DDBJ databases">
        <title>Genome sequence of Pseudoalteromonas aurantia.</title>
        <authorList>
            <person name="Xie B.-B."/>
            <person name="Rong J.-C."/>
            <person name="Qin Q.-L."/>
            <person name="Zhang Y.-Z."/>
        </authorList>
    </citation>
    <scope>NUCLEOTIDE SEQUENCE [LARGE SCALE GENOMIC DNA]</scope>
    <source>
        <strain evidence="16 17">208</strain>
    </source>
</reference>
<evidence type="ECO:0000313" key="17">
    <source>
        <dbReference type="Proteomes" id="UP000615755"/>
    </source>
</evidence>
<evidence type="ECO:0000256" key="12">
    <source>
        <dbReference type="ARBA" id="ARBA00023012"/>
    </source>
</evidence>
<evidence type="ECO:0000256" key="4">
    <source>
        <dbReference type="ARBA" id="ARBA00022475"/>
    </source>
</evidence>
<keyword evidence="13 14" id="KW-0472">Membrane</keyword>